<dbReference type="PANTHER" id="PTHR21433">
    <property type="entry name" value="TRANSMEMBRANE PROTEIN INDUCED BY TUMOR NECROSIS FACTOR ALPHA"/>
    <property type="match status" value="1"/>
</dbReference>
<evidence type="ECO:0000313" key="8">
    <source>
        <dbReference type="Proteomes" id="UP000290289"/>
    </source>
</evidence>
<protein>
    <recommendedName>
        <fullName evidence="9">TMPIT-like protein</fullName>
    </recommendedName>
</protein>
<evidence type="ECO:0000256" key="5">
    <source>
        <dbReference type="ARBA" id="ARBA00023136"/>
    </source>
</evidence>
<evidence type="ECO:0000256" key="6">
    <source>
        <dbReference type="SAM" id="Phobius"/>
    </source>
</evidence>
<comment type="caution">
    <text evidence="7">The sequence shown here is derived from an EMBL/GenBank/DDBJ whole genome shotgun (WGS) entry which is preliminary data.</text>
</comment>
<keyword evidence="3 6" id="KW-0812">Transmembrane</keyword>
<gene>
    <name evidence="7" type="ORF">DVH24_008398</name>
</gene>
<dbReference type="InterPro" id="IPR012926">
    <property type="entry name" value="TMEM120A/B"/>
</dbReference>
<feature type="transmembrane region" description="Helical" evidence="6">
    <location>
        <begin position="351"/>
        <end position="377"/>
    </location>
</feature>
<name>A0A498JJK7_MALDO</name>
<proteinExistence type="inferred from homology"/>
<feature type="transmembrane region" description="Helical" evidence="6">
    <location>
        <begin position="176"/>
        <end position="194"/>
    </location>
</feature>
<evidence type="ECO:0000313" key="7">
    <source>
        <dbReference type="EMBL" id="RXH95898.1"/>
    </source>
</evidence>
<dbReference type="GO" id="GO:0016020">
    <property type="term" value="C:membrane"/>
    <property type="evidence" value="ECO:0007669"/>
    <property type="project" value="UniProtKB-SubCell"/>
</dbReference>
<keyword evidence="4 6" id="KW-1133">Transmembrane helix</keyword>
<dbReference type="EMBL" id="RDQH01000332">
    <property type="protein sequence ID" value="RXH95898.1"/>
    <property type="molecule type" value="Genomic_DNA"/>
</dbReference>
<feature type="transmembrane region" description="Helical" evidence="6">
    <location>
        <begin position="266"/>
        <end position="285"/>
    </location>
</feature>
<comment type="similarity">
    <text evidence="2">Belongs to the TMEM120 family.</text>
</comment>
<keyword evidence="5 6" id="KW-0472">Membrane</keyword>
<feature type="transmembrane region" description="Helical" evidence="6">
    <location>
        <begin position="306"/>
        <end position="331"/>
    </location>
</feature>
<reference evidence="7 8" key="1">
    <citation type="submission" date="2018-10" db="EMBL/GenBank/DDBJ databases">
        <title>A high-quality apple genome assembly.</title>
        <authorList>
            <person name="Hu J."/>
        </authorList>
    </citation>
    <scope>NUCLEOTIDE SEQUENCE [LARGE SCALE GENOMIC DNA]</scope>
    <source>
        <strain evidence="8">cv. HFTH1</strain>
        <tissue evidence="7">Young leaf</tissue>
    </source>
</reference>
<accession>A0A498JJK7</accession>
<dbReference type="AlphaFoldDB" id="A0A498JJK7"/>
<comment type="subcellular location">
    <subcellularLocation>
        <location evidence="1">Membrane</location>
        <topology evidence="1">Multi-pass membrane protein</topology>
    </subcellularLocation>
</comment>
<evidence type="ECO:0000256" key="4">
    <source>
        <dbReference type="ARBA" id="ARBA00022989"/>
    </source>
</evidence>
<sequence>MGDAKRNTSSSSGGDEEIRAQVAKAVEGVKELQDSAASFVSRASADEQSLRHRAQSLDSSIRRLRSQLDSLLSSKALDPKLAEKLEEDLQRATCVLVDGDAASFLPGKSQGGRFLRMFLGPINVRSSSKDIRLKVKEEYNGYRVRNTSYCFMLLSQVAFDFGIDIYAELHITDRTALLFLLFPAALLTLRSWIWDGCLPAFPVQAYQAWLLFLYTGLALRENILRVNGSDIRPWWIYHHYCAMFMALVSLTWEIKGQPNCSQKQRGVQFFLQWAMMQGVAMLLQNRYQRQRLYTRIALGKAKRMDVVWGETAGVDGQLWILCPILFILQGFEAYVGIQLLTTAFIGIASEWQVSFCGVLLILMAVVNFVNTVETLMVKSRFKAKMKRSKSKQDL</sequence>
<keyword evidence="8" id="KW-1185">Reference proteome</keyword>
<evidence type="ECO:0008006" key="9">
    <source>
        <dbReference type="Google" id="ProtNLM"/>
    </source>
</evidence>
<dbReference type="PANTHER" id="PTHR21433:SF0">
    <property type="entry name" value="TRANSMEMBRANE PROTEIN 120 HOMOLOG"/>
    <property type="match status" value="1"/>
</dbReference>
<organism evidence="7 8">
    <name type="scientific">Malus domestica</name>
    <name type="common">Apple</name>
    <name type="synonym">Pyrus malus</name>
    <dbReference type="NCBI Taxonomy" id="3750"/>
    <lineage>
        <taxon>Eukaryota</taxon>
        <taxon>Viridiplantae</taxon>
        <taxon>Streptophyta</taxon>
        <taxon>Embryophyta</taxon>
        <taxon>Tracheophyta</taxon>
        <taxon>Spermatophyta</taxon>
        <taxon>Magnoliopsida</taxon>
        <taxon>eudicotyledons</taxon>
        <taxon>Gunneridae</taxon>
        <taxon>Pentapetalae</taxon>
        <taxon>rosids</taxon>
        <taxon>fabids</taxon>
        <taxon>Rosales</taxon>
        <taxon>Rosaceae</taxon>
        <taxon>Amygdaloideae</taxon>
        <taxon>Maleae</taxon>
        <taxon>Malus</taxon>
    </lineage>
</organism>
<evidence type="ECO:0000256" key="3">
    <source>
        <dbReference type="ARBA" id="ARBA00022692"/>
    </source>
</evidence>
<dbReference type="Pfam" id="PF07851">
    <property type="entry name" value="TMEM120A-B"/>
    <property type="match status" value="2"/>
</dbReference>
<feature type="transmembrane region" description="Helical" evidence="6">
    <location>
        <begin position="235"/>
        <end position="254"/>
    </location>
</feature>
<feature type="transmembrane region" description="Helical" evidence="6">
    <location>
        <begin position="206"/>
        <end position="223"/>
    </location>
</feature>
<dbReference type="Proteomes" id="UP000290289">
    <property type="component" value="Chromosome 6"/>
</dbReference>
<evidence type="ECO:0000256" key="2">
    <source>
        <dbReference type="ARBA" id="ARBA00009700"/>
    </source>
</evidence>
<evidence type="ECO:0000256" key="1">
    <source>
        <dbReference type="ARBA" id="ARBA00004141"/>
    </source>
</evidence>